<name>A0ABQ6MEI0_9STRA</name>
<feature type="non-terminal residue" evidence="1">
    <location>
        <position position="91"/>
    </location>
</feature>
<comment type="caution">
    <text evidence="1">The sequence shown here is derived from an EMBL/GenBank/DDBJ whole genome shotgun (WGS) entry which is preliminary data.</text>
</comment>
<dbReference type="EMBL" id="BRYB01002747">
    <property type="protein sequence ID" value="GMI24853.1"/>
    <property type="molecule type" value="Genomic_DNA"/>
</dbReference>
<accession>A0ABQ6MEI0</accession>
<sequence length="91" mass="10286">MVQKSHLAELVRQWKLQNYSERTGGNTTGPLGRRNQQFFDGRAVDAEMRAWIDTGVPPSRGSIIRFIIWRIELCDEEIGGLRLAGGVDSKK</sequence>
<evidence type="ECO:0000313" key="2">
    <source>
        <dbReference type="Proteomes" id="UP001165060"/>
    </source>
</evidence>
<gene>
    <name evidence="1" type="ORF">TeGR_g1802</name>
</gene>
<evidence type="ECO:0000313" key="1">
    <source>
        <dbReference type="EMBL" id="GMI24853.1"/>
    </source>
</evidence>
<protein>
    <submittedName>
        <fullName evidence="1">Uncharacterized protein</fullName>
    </submittedName>
</protein>
<keyword evidence="2" id="KW-1185">Reference proteome</keyword>
<proteinExistence type="predicted"/>
<organism evidence="1 2">
    <name type="scientific">Tetraparma gracilis</name>
    <dbReference type="NCBI Taxonomy" id="2962635"/>
    <lineage>
        <taxon>Eukaryota</taxon>
        <taxon>Sar</taxon>
        <taxon>Stramenopiles</taxon>
        <taxon>Ochrophyta</taxon>
        <taxon>Bolidophyceae</taxon>
        <taxon>Parmales</taxon>
        <taxon>Triparmaceae</taxon>
        <taxon>Tetraparma</taxon>
    </lineage>
</organism>
<dbReference type="Proteomes" id="UP001165060">
    <property type="component" value="Unassembled WGS sequence"/>
</dbReference>
<reference evidence="1 2" key="1">
    <citation type="journal article" date="2023" name="Commun. Biol.">
        <title>Genome analysis of Parmales, the sister group of diatoms, reveals the evolutionary specialization of diatoms from phago-mixotrophs to photoautotrophs.</title>
        <authorList>
            <person name="Ban H."/>
            <person name="Sato S."/>
            <person name="Yoshikawa S."/>
            <person name="Yamada K."/>
            <person name="Nakamura Y."/>
            <person name="Ichinomiya M."/>
            <person name="Sato N."/>
            <person name="Blanc-Mathieu R."/>
            <person name="Endo H."/>
            <person name="Kuwata A."/>
            <person name="Ogata H."/>
        </authorList>
    </citation>
    <scope>NUCLEOTIDE SEQUENCE [LARGE SCALE GENOMIC DNA]</scope>
</reference>